<dbReference type="PANTHER" id="PTHR11017">
    <property type="entry name" value="LEUCINE-RICH REPEAT-CONTAINING PROTEIN"/>
    <property type="match status" value="1"/>
</dbReference>
<dbReference type="SUPFAM" id="SSF51101">
    <property type="entry name" value="Mannose-binding lectins"/>
    <property type="match status" value="1"/>
</dbReference>
<keyword evidence="2" id="KW-0430">Lectin</keyword>
<dbReference type="Proteomes" id="UP000827889">
    <property type="component" value="Chromosome 11"/>
</dbReference>
<dbReference type="Gene3D" id="1.10.8.430">
    <property type="entry name" value="Helical domain of apoptotic protease-activating factors"/>
    <property type="match status" value="1"/>
</dbReference>
<dbReference type="InterPro" id="IPR002182">
    <property type="entry name" value="NB-ARC"/>
</dbReference>
<organism evidence="5 6">
    <name type="scientific">Rhodamnia argentea</name>
    <dbReference type="NCBI Taxonomy" id="178133"/>
    <lineage>
        <taxon>Eukaryota</taxon>
        <taxon>Viridiplantae</taxon>
        <taxon>Streptophyta</taxon>
        <taxon>Embryophyta</taxon>
        <taxon>Tracheophyta</taxon>
        <taxon>Spermatophyta</taxon>
        <taxon>Magnoliopsida</taxon>
        <taxon>eudicotyledons</taxon>
        <taxon>Gunneridae</taxon>
        <taxon>Pentapetalae</taxon>
        <taxon>rosids</taxon>
        <taxon>malvids</taxon>
        <taxon>Myrtales</taxon>
        <taxon>Myrtaceae</taxon>
        <taxon>Myrtoideae</taxon>
        <taxon>Myrteae</taxon>
        <taxon>Australasian group</taxon>
        <taxon>Rhodamnia</taxon>
    </lineage>
</organism>
<dbReference type="InterPro" id="IPR001229">
    <property type="entry name" value="Jacalin-like_lectin_dom"/>
</dbReference>
<dbReference type="Gene3D" id="2.100.10.30">
    <property type="entry name" value="Jacalin-like lectin domain"/>
    <property type="match status" value="1"/>
</dbReference>
<feature type="domain" description="Jacalin-type lectin" evidence="4">
    <location>
        <begin position="245"/>
        <end position="314"/>
    </location>
</feature>
<reference evidence="6" key="1">
    <citation type="submission" date="2025-08" db="UniProtKB">
        <authorList>
            <consortium name="RefSeq"/>
        </authorList>
    </citation>
    <scope>IDENTIFICATION</scope>
    <source>
        <tissue evidence="6">Leaf</tissue>
    </source>
</reference>
<dbReference type="InterPro" id="IPR036404">
    <property type="entry name" value="Jacalin-like_lectin_dom_sf"/>
</dbReference>
<dbReference type="InterPro" id="IPR042197">
    <property type="entry name" value="Apaf_helical"/>
</dbReference>
<dbReference type="InterPro" id="IPR027417">
    <property type="entry name" value="P-loop_NTPase"/>
</dbReference>
<sequence length="314" mass="34688">MVAGIALREIGRDFGPFVFFIKIGEANETDRLDQRKDFLKKLGGEECSSLIDTLTNKIEQRMRDKKVLLLLDGVTDEKQVEDFGVGKTANTRATGMGDGSRILITTRNRDLLKDLRVDDMYIVNGLSQVNALKLFRHHAFKTEGREQGQEELSGNLTHYAGGHPLLLTALGTHVRGKSLDDWRTTLDELVRSASSIFLPSQSVGLYEGQAGGAGAHDHATYVNEYRTPIDSIGAEFGLSSRAYPFEVVGPFGVVDGENPWRDEGYTDVREIAVYVGSDPKAIESISIIYDKYGRPSDPVSHGTTEENEPQTVSY</sequence>
<dbReference type="RefSeq" id="XP_048129023.1">
    <property type="nucleotide sequence ID" value="XM_048273066.1"/>
</dbReference>
<dbReference type="PANTHER" id="PTHR11017:SF570">
    <property type="entry name" value="DISEASE RESISTANCE PROTEIN (TIR-NBS CLASS)-RELATED"/>
    <property type="match status" value="1"/>
</dbReference>
<gene>
    <name evidence="6" type="primary">LOC125312966</name>
</gene>
<evidence type="ECO:0000256" key="2">
    <source>
        <dbReference type="ARBA" id="ARBA00022734"/>
    </source>
</evidence>
<dbReference type="Pfam" id="PF01419">
    <property type="entry name" value="Jacalin"/>
    <property type="match status" value="1"/>
</dbReference>
<comment type="similarity">
    <text evidence="1">Belongs to the jacalin lectin family.</text>
</comment>
<evidence type="ECO:0000313" key="5">
    <source>
        <dbReference type="Proteomes" id="UP000827889"/>
    </source>
</evidence>
<proteinExistence type="inferred from homology"/>
<evidence type="ECO:0000313" key="6">
    <source>
        <dbReference type="RefSeq" id="XP_048129023.1"/>
    </source>
</evidence>
<feature type="region of interest" description="Disordered" evidence="3">
    <location>
        <begin position="294"/>
        <end position="314"/>
    </location>
</feature>
<evidence type="ECO:0000256" key="3">
    <source>
        <dbReference type="SAM" id="MobiDB-lite"/>
    </source>
</evidence>
<dbReference type="GeneID" id="125312966"/>
<evidence type="ECO:0000256" key="1">
    <source>
        <dbReference type="ARBA" id="ARBA00006568"/>
    </source>
</evidence>
<protein>
    <submittedName>
        <fullName evidence="6">Disease resistance protein RPS4-like</fullName>
    </submittedName>
</protein>
<accession>A0ABM3GXF7</accession>
<name>A0ABM3GXF7_9MYRT</name>
<dbReference type="InterPro" id="IPR044974">
    <property type="entry name" value="Disease_R_plants"/>
</dbReference>
<dbReference type="SUPFAM" id="SSF52540">
    <property type="entry name" value="P-loop containing nucleoside triphosphate hydrolases"/>
    <property type="match status" value="1"/>
</dbReference>
<keyword evidence="5" id="KW-1185">Reference proteome</keyword>
<dbReference type="PROSITE" id="PS51752">
    <property type="entry name" value="JACALIN_LECTIN"/>
    <property type="match status" value="1"/>
</dbReference>
<evidence type="ECO:0000259" key="4">
    <source>
        <dbReference type="PROSITE" id="PS51752"/>
    </source>
</evidence>
<dbReference type="Pfam" id="PF00931">
    <property type="entry name" value="NB-ARC"/>
    <property type="match status" value="1"/>
</dbReference>
<dbReference type="Gene3D" id="3.40.50.300">
    <property type="entry name" value="P-loop containing nucleotide triphosphate hydrolases"/>
    <property type="match status" value="1"/>
</dbReference>